<evidence type="ECO:0000313" key="2">
    <source>
        <dbReference type="Proteomes" id="UP000769157"/>
    </source>
</evidence>
<organism evidence="1 2">
    <name type="scientific">Ogataea philodendri</name>
    <dbReference type="NCBI Taxonomy" id="1378263"/>
    <lineage>
        <taxon>Eukaryota</taxon>
        <taxon>Fungi</taxon>
        <taxon>Dikarya</taxon>
        <taxon>Ascomycota</taxon>
        <taxon>Saccharomycotina</taxon>
        <taxon>Pichiomycetes</taxon>
        <taxon>Pichiales</taxon>
        <taxon>Pichiaceae</taxon>
        <taxon>Ogataea</taxon>
    </lineage>
</organism>
<dbReference type="RefSeq" id="XP_046061698.1">
    <property type="nucleotide sequence ID" value="XM_046204143.1"/>
</dbReference>
<dbReference type="EMBL" id="JAEUBE010000199">
    <property type="protein sequence ID" value="KAH3666742.1"/>
    <property type="molecule type" value="Genomic_DNA"/>
</dbReference>
<name>A0A9P8P7H9_9ASCO</name>
<accession>A0A9P8P7H9</accession>
<keyword evidence="2" id="KW-1185">Reference proteome</keyword>
<sequence>MDEFRRVVVDCGRRSIGDGLRIPEYQRCFCVEFGEPVASEFEISFINDVETVAQTNGRIFTKKVLGVSQANPDVRENFLDVLVEHCRSILGKGADDENGCVFLVFHLFRN</sequence>
<gene>
    <name evidence="1" type="ORF">OGAPHI_003191</name>
</gene>
<dbReference type="GeneID" id="70235158"/>
<dbReference type="AlphaFoldDB" id="A0A9P8P7H9"/>
<reference evidence="1" key="1">
    <citation type="journal article" date="2021" name="Open Biol.">
        <title>Shared evolutionary footprints suggest mitochondrial oxidative damage underlies multiple complex I losses in fungi.</title>
        <authorList>
            <person name="Schikora-Tamarit M.A."/>
            <person name="Marcet-Houben M."/>
            <person name="Nosek J."/>
            <person name="Gabaldon T."/>
        </authorList>
    </citation>
    <scope>NUCLEOTIDE SEQUENCE</scope>
    <source>
        <strain evidence="1">CBS6075</strain>
    </source>
</reference>
<evidence type="ECO:0000313" key="1">
    <source>
        <dbReference type="EMBL" id="KAH3666742.1"/>
    </source>
</evidence>
<protein>
    <submittedName>
        <fullName evidence="1">Uncharacterized protein</fullName>
    </submittedName>
</protein>
<proteinExistence type="predicted"/>
<comment type="caution">
    <text evidence="1">The sequence shown here is derived from an EMBL/GenBank/DDBJ whole genome shotgun (WGS) entry which is preliminary data.</text>
</comment>
<dbReference type="Proteomes" id="UP000769157">
    <property type="component" value="Unassembled WGS sequence"/>
</dbReference>
<reference evidence="1" key="2">
    <citation type="submission" date="2021-01" db="EMBL/GenBank/DDBJ databases">
        <authorList>
            <person name="Schikora-Tamarit M.A."/>
        </authorList>
    </citation>
    <scope>NUCLEOTIDE SEQUENCE</scope>
    <source>
        <strain evidence="1">CBS6075</strain>
    </source>
</reference>